<feature type="compositionally biased region" description="Low complexity" evidence="5">
    <location>
        <begin position="16"/>
        <end position="27"/>
    </location>
</feature>
<evidence type="ECO:0000256" key="1">
    <source>
        <dbReference type="ARBA" id="ARBA00004370"/>
    </source>
</evidence>
<evidence type="ECO:0008006" key="9">
    <source>
        <dbReference type="Google" id="ProtNLM"/>
    </source>
</evidence>
<evidence type="ECO:0000256" key="3">
    <source>
        <dbReference type="ARBA" id="ARBA00022989"/>
    </source>
</evidence>
<reference evidence="8" key="1">
    <citation type="journal article" date="2019" name="Int. J. Syst. Evol. Microbiol.">
        <title>The Global Catalogue of Microorganisms (GCM) 10K type strain sequencing project: providing services to taxonomists for standard genome sequencing and annotation.</title>
        <authorList>
            <consortium name="The Broad Institute Genomics Platform"/>
            <consortium name="The Broad Institute Genome Sequencing Center for Infectious Disease"/>
            <person name="Wu L."/>
            <person name="Ma J."/>
        </authorList>
    </citation>
    <scope>NUCLEOTIDE SEQUENCE [LARGE SCALE GENOMIC DNA]</scope>
    <source>
        <strain evidence="8">JCM 32206</strain>
    </source>
</reference>
<evidence type="ECO:0000256" key="4">
    <source>
        <dbReference type="ARBA" id="ARBA00023136"/>
    </source>
</evidence>
<accession>A0ABP8P231</accession>
<comment type="subcellular location">
    <subcellularLocation>
        <location evidence="1">Membrane</location>
    </subcellularLocation>
</comment>
<protein>
    <recommendedName>
        <fullName evidence="9">Interferon-induced transmembrane protein</fullName>
    </recommendedName>
</protein>
<evidence type="ECO:0000256" key="2">
    <source>
        <dbReference type="ARBA" id="ARBA00022692"/>
    </source>
</evidence>
<proteinExistence type="predicted"/>
<dbReference type="InterPro" id="IPR007593">
    <property type="entry name" value="CD225/Dispanin_fam"/>
</dbReference>
<sequence length="126" mass="13408">MSTPNDSTPNDSTTVPPGGQPAAGQPAAYPPRPPTNIGWAVASLLFFWPLAFAAFTHALDVYPRWASGDPAGAQEASERARRLGQISLWLFGGLLLLFLIVYAVVAAVVITNGGGYDAGWHHPHMR</sequence>
<dbReference type="RefSeq" id="WP_345345644.1">
    <property type="nucleotide sequence ID" value="NZ_BAABFB010000044.1"/>
</dbReference>
<name>A0ABP8P231_9NOCA</name>
<dbReference type="Proteomes" id="UP001501183">
    <property type="component" value="Unassembled WGS sequence"/>
</dbReference>
<gene>
    <name evidence="7" type="ORF">GCM10023094_26990</name>
</gene>
<comment type="caution">
    <text evidence="7">The sequence shown here is derived from an EMBL/GenBank/DDBJ whole genome shotgun (WGS) entry which is preliminary data.</text>
</comment>
<feature type="region of interest" description="Disordered" evidence="5">
    <location>
        <begin position="1"/>
        <end position="30"/>
    </location>
</feature>
<evidence type="ECO:0000256" key="6">
    <source>
        <dbReference type="SAM" id="Phobius"/>
    </source>
</evidence>
<dbReference type="EMBL" id="BAABFB010000044">
    <property type="protein sequence ID" value="GAA4480450.1"/>
    <property type="molecule type" value="Genomic_DNA"/>
</dbReference>
<evidence type="ECO:0000313" key="7">
    <source>
        <dbReference type="EMBL" id="GAA4480450.1"/>
    </source>
</evidence>
<evidence type="ECO:0000313" key="8">
    <source>
        <dbReference type="Proteomes" id="UP001501183"/>
    </source>
</evidence>
<organism evidence="7 8">
    <name type="scientific">Rhodococcus olei</name>
    <dbReference type="NCBI Taxonomy" id="2161675"/>
    <lineage>
        <taxon>Bacteria</taxon>
        <taxon>Bacillati</taxon>
        <taxon>Actinomycetota</taxon>
        <taxon>Actinomycetes</taxon>
        <taxon>Mycobacteriales</taxon>
        <taxon>Nocardiaceae</taxon>
        <taxon>Rhodococcus</taxon>
    </lineage>
</organism>
<feature type="compositionally biased region" description="Polar residues" evidence="5">
    <location>
        <begin position="1"/>
        <end position="15"/>
    </location>
</feature>
<keyword evidence="4 6" id="KW-0472">Membrane</keyword>
<keyword evidence="8" id="KW-1185">Reference proteome</keyword>
<keyword evidence="2 6" id="KW-0812">Transmembrane</keyword>
<dbReference type="Pfam" id="PF04505">
    <property type="entry name" value="CD225"/>
    <property type="match status" value="1"/>
</dbReference>
<feature type="transmembrane region" description="Helical" evidence="6">
    <location>
        <begin position="37"/>
        <end position="55"/>
    </location>
</feature>
<keyword evidence="3 6" id="KW-1133">Transmembrane helix</keyword>
<evidence type="ECO:0000256" key="5">
    <source>
        <dbReference type="SAM" id="MobiDB-lite"/>
    </source>
</evidence>
<feature type="transmembrane region" description="Helical" evidence="6">
    <location>
        <begin position="88"/>
        <end position="110"/>
    </location>
</feature>